<keyword evidence="2" id="KW-1185">Reference proteome</keyword>
<proteinExistence type="predicted"/>
<dbReference type="OrthoDB" id="3556638at2"/>
<sequence length="77" mass="8505">MNEVERTRNTVGETERDSTTVTIDCDRCLFRNRDCANCVVSVVVDAPDPLRWSSEELRAISLLAAAGMVPELRHAAA</sequence>
<reference evidence="2" key="2">
    <citation type="submission" date="2012-01" db="EMBL/GenBank/DDBJ databases">
        <title>Noncontiguous Finished sequence of chromosome of Saccharomonospora glauca K62.</title>
        <authorList>
            <consortium name="US DOE Joint Genome Institute"/>
            <person name="Lucas S."/>
            <person name="Han J."/>
            <person name="Lapidus A."/>
            <person name="Cheng J.-F."/>
            <person name="Goodwin L."/>
            <person name="Pitluck S."/>
            <person name="Peters L."/>
            <person name="Mikhailova N."/>
            <person name="Held B."/>
            <person name="Detter J.C."/>
            <person name="Han C."/>
            <person name="Tapia R."/>
            <person name="Land M."/>
            <person name="Hauser L."/>
            <person name="Kyrpides N."/>
            <person name="Ivanova N."/>
            <person name="Pagani I."/>
            <person name="Brambilla E.-M."/>
            <person name="Klenk H.-P."/>
            <person name="Woyke T."/>
        </authorList>
    </citation>
    <scope>NUCLEOTIDE SEQUENCE [LARGE SCALE GENOMIC DNA]</scope>
    <source>
        <strain evidence="2">K62</strain>
    </source>
</reference>
<dbReference type="EMBL" id="CM001484">
    <property type="protein sequence ID" value="EIE98113.1"/>
    <property type="molecule type" value="Genomic_DNA"/>
</dbReference>
<evidence type="ECO:0000313" key="2">
    <source>
        <dbReference type="Proteomes" id="UP000005087"/>
    </source>
</evidence>
<organism evidence="1 2">
    <name type="scientific">Saccharomonospora glauca K62</name>
    <dbReference type="NCBI Taxonomy" id="928724"/>
    <lineage>
        <taxon>Bacteria</taxon>
        <taxon>Bacillati</taxon>
        <taxon>Actinomycetota</taxon>
        <taxon>Actinomycetes</taxon>
        <taxon>Pseudonocardiales</taxon>
        <taxon>Pseudonocardiaceae</taxon>
        <taxon>Saccharomonospora</taxon>
    </lineage>
</organism>
<protein>
    <submittedName>
        <fullName evidence="1">Uncharacterized protein</fullName>
    </submittedName>
</protein>
<dbReference type="Proteomes" id="UP000005087">
    <property type="component" value="Chromosome"/>
</dbReference>
<dbReference type="HOGENOM" id="CLU_173190_0_0_11"/>
<name>I1CZI9_9PSEU</name>
<reference evidence="1 2" key="1">
    <citation type="submission" date="2011-09" db="EMBL/GenBank/DDBJ databases">
        <authorList>
            <consortium name="US DOE Joint Genome Institute (JGI-PGF)"/>
            <person name="Lucas S."/>
            <person name="Han J."/>
            <person name="Lapidus A."/>
            <person name="Cheng J.-F."/>
            <person name="Goodwin L."/>
            <person name="Pitluck S."/>
            <person name="Peters L."/>
            <person name="Land M.L."/>
            <person name="Hauser L."/>
            <person name="Brambilla E."/>
            <person name="Klenk H.-P."/>
            <person name="Woyke T.J."/>
        </authorList>
    </citation>
    <scope>NUCLEOTIDE SEQUENCE [LARGE SCALE GENOMIC DNA]</scope>
    <source>
        <strain evidence="1 2">K62</strain>
    </source>
</reference>
<dbReference type="AlphaFoldDB" id="I1CZI9"/>
<dbReference type="STRING" id="928724.SacglDRAFT_01182"/>
<gene>
    <name evidence="1" type="ORF">SacglDRAFT_01182</name>
</gene>
<dbReference type="RefSeq" id="WP_005462533.1">
    <property type="nucleotide sequence ID" value="NZ_CM001484.1"/>
</dbReference>
<accession>I1CZI9</accession>
<evidence type="ECO:0000313" key="1">
    <source>
        <dbReference type="EMBL" id="EIE98113.1"/>
    </source>
</evidence>